<feature type="domain" description="ABC transmembrane type-1" evidence="9">
    <location>
        <begin position="97"/>
        <end position="288"/>
    </location>
</feature>
<keyword evidence="4 7" id="KW-0812">Transmembrane</keyword>
<feature type="transmembrane region" description="Helical" evidence="7">
    <location>
        <begin position="31"/>
        <end position="52"/>
    </location>
</feature>
<evidence type="ECO:0000256" key="3">
    <source>
        <dbReference type="ARBA" id="ARBA00022475"/>
    </source>
</evidence>
<accession>A0A1H9MHJ9</accession>
<dbReference type="PROSITE" id="PS50928">
    <property type="entry name" value="ABC_TM1"/>
    <property type="match status" value="1"/>
</dbReference>
<dbReference type="OrthoDB" id="3521657at2"/>
<dbReference type="PANTHER" id="PTHR32243">
    <property type="entry name" value="MALTOSE TRANSPORT SYSTEM PERMEASE-RELATED"/>
    <property type="match status" value="1"/>
</dbReference>
<proteinExistence type="inferred from homology"/>
<feature type="region of interest" description="Disordered" evidence="8">
    <location>
        <begin position="1"/>
        <end position="25"/>
    </location>
</feature>
<name>A0A1H9MHJ9_9ACTN</name>
<keyword evidence="6 7" id="KW-0472">Membrane</keyword>
<keyword evidence="3" id="KW-1003">Cell membrane</keyword>
<evidence type="ECO:0000256" key="2">
    <source>
        <dbReference type="ARBA" id="ARBA00022448"/>
    </source>
</evidence>
<evidence type="ECO:0000313" key="10">
    <source>
        <dbReference type="EMBL" id="SER22927.1"/>
    </source>
</evidence>
<dbReference type="Pfam" id="PF00528">
    <property type="entry name" value="BPD_transp_1"/>
    <property type="match status" value="1"/>
</dbReference>
<dbReference type="Gene3D" id="1.10.3720.10">
    <property type="entry name" value="MetI-like"/>
    <property type="match status" value="1"/>
</dbReference>
<dbReference type="RefSeq" id="WP_091185535.1">
    <property type="nucleotide sequence ID" value="NZ_FOFA01000010.1"/>
</dbReference>
<feature type="transmembrane region" description="Helical" evidence="7">
    <location>
        <begin position="165"/>
        <end position="184"/>
    </location>
</feature>
<keyword evidence="10" id="KW-0762">Sugar transport</keyword>
<dbReference type="GO" id="GO:0005886">
    <property type="term" value="C:plasma membrane"/>
    <property type="evidence" value="ECO:0007669"/>
    <property type="project" value="UniProtKB-SubCell"/>
</dbReference>
<evidence type="ECO:0000256" key="6">
    <source>
        <dbReference type="ARBA" id="ARBA00023136"/>
    </source>
</evidence>
<feature type="compositionally biased region" description="Polar residues" evidence="8">
    <location>
        <begin position="1"/>
        <end position="10"/>
    </location>
</feature>
<evidence type="ECO:0000256" key="5">
    <source>
        <dbReference type="ARBA" id="ARBA00022989"/>
    </source>
</evidence>
<organism evidence="10 11">
    <name type="scientific">Microlunatus flavus</name>
    <dbReference type="NCBI Taxonomy" id="1036181"/>
    <lineage>
        <taxon>Bacteria</taxon>
        <taxon>Bacillati</taxon>
        <taxon>Actinomycetota</taxon>
        <taxon>Actinomycetes</taxon>
        <taxon>Propionibacteriales</taxon>
        <taxon>Propionibacteriaceae</taxon>
        <taxon>Microlunatus</taxon>
    </lineage>
</organism>
<dbReference type="STRING" id="1036181.SAMN05421756_110130"/>
<dbReference type="InterPro" id="IPR035906">
    <property type="entry name" value="MetI-like_sf"/>
</dbReference>
<gene>
    <name evidence="10" type="ORF">SAMN05421756_110130</name>
</gene>
<keyword evidence="2 7" id="KW-0813">Transport</keyword>
<dbReference type="InterPro" id="IPR050901">
    <property type="entry name" value="BP-dep_ABC_trans_perm"/>
</dbReference>
<keyword evidence="5 7" id="KW-1133">Transmembrane helix</keyword>
<dbReference type="CDD" id="cd06261">
    <property type="entry name" value="TM_PBP2"/>
    <property type="match status" value="1"/>
</dbReference>
<evidence type="ECO:0000256" key="7">
    <source>
        <dbReference type="RuleBase" id="RU363032"/>
    </source>
</evidence>
<evidence type="ECO:0000256" key="8">
    <source>
        <dbReference type="SAM" id="MobiDB-lite"/>
    </source>
</evidence>
<feature type="transmembrane region" description="Helical" evidence="7">
    <location>
        <begin position="132"/>
        <end position="153"/>
    </location>
</feature>
<feature type="transmembrane region" description="Helical" evidence="7">
    <location>
        <begin position="213"/>
        <end position="234"/>
    </location>
</feature>
<dbReference type="EMBL" id="FOFA01000010">
    <property type="protein sequence ID" value="SER22927.1"/>
    <property type="molecule type" value="Genomic_DNA"/>
</dbReference>
<dbReference type="GO" id="GO:0055085">
    <property type="term" value="P:transmembrane transport"/>
    <property type="evidence" value="ECO:0007669"/>
    <property type="project" value="InterPro"/>
</dbReference>
<keyword evidence="11" id="KW-1185">Reference proteome</keyword>
<reference evidence="11" key="1">
    <citation type="submission" date="2016-10" db="EMBL/GenBank/DDBJ databases">
        <authorList>
            <person name="Varghese N."/>
            <person name="Submissions S."/>
        </authorList>
    </citation>
    <scope>NUCLEOTIDE SEQUENCE [LARGE SCALE GENOMIC DNA]</scope>
    <source>
        <strain evidence="11">CGMCC 4.6856</strain>
    </source>
</reference>
<dbReference type="AlphaFoldDB" id="A0A1H9MHJ9"/>
<dbReference type="Proteomes" id="UP000198504">
    <property type="component" value="Unassembled WGS sequence"/>
</dbReference>
<evidence type="ECO:0000313" key="11">
    <source>
        <dbReference type="Proteomes" id="UP000198504"/>
    </source>
</evidence>
<evidence type="ECO:0000259" key="9">
    <source>
        <dbReference type="PROSITE" id="PS50928"/>
    </source>
</evidence>
<evidence type="ECO:0000256" key="1">
    <source>
        <dbReference type="ARBA" id="ARBA00004651"/>
    </source>
</evidence>
<protein>
    <submittedName>
        <fullName evidence="10">Multiple sugar transport system permease protein</fullName>
    </submittedName>
</protein>
<sequence>MSAAVTTRSGTTAAPATVPARRRHRTDRMGAGRVVGLVLAVLWSIVPIYWAVKTSLQTEADARSADTQYVPLHPTLHNYARLLTDDSDVPGQIRRSALNIVVECGLATIVTVVLATLAAYAFARFRFRGRNVFFYAVLATMAFPPYTTLIPLYRIMSLFGLVNTYAGIVLVYVSGFLPLATWVLHNYFASIPQGIEEAGLIDGAGRLQVLRHLLLPLAVPGIISTALITFLFAWGQFLFPLVLSSDLSTQPLTVVIAALQGRHVVPSTLLNAAGVLAIVVPAALALVFNRYIVNGLLAGSAK</sequence>
<dbReference type="InterPro" id="IPR000515">
    <property type="entry name" value="MetI-like"/>
</dbReference>
<feature type="transmembrane region" description="Helical" evidence="7">
    <location>
        <begin position="97"/>
        <end position="120"/>
    </location>
</feature>
<comment type="similarity">
    <text evidence="7">Belongs to the binding-protein-dependent transport system permease family.</text>
</comment>
<dbReference type="SUPFAM" id="SSF161098">
    <property type="entry name" value="MetI-like"/>
    <property type="match status" value="1"/>
</dbReference>
<feature type="transmembrane region" description="Helical" evidence="7">
    <location>
        <begin position="269"/>
        <end position="288"/>
    </location>
</feature>
<dbReference type="PANTHER" id="PTHR32243:SF18">
    <property type="entry name" value="INNER MEMBRANE ABC TRANSPORTER PERMEASE PROTEIN YCJP"/>
    <property type="match status" value="1"/>
</dbReference>
<evidence type="ECO:0000256" key="4">
    <source>
        <dbReference type="ARBA" id="ARBA00022692"/>
    </source>
</evidence>
<comment type="subcellular location">
    <subcellularLocation>
        <location evidence="1 7">Cell membrane</location>
        <topology evidence="1 7">Multi-pass membrane protein</topology>
    </subcellularLocation>
</comment>